<dbReference type="GO" id="GO:0045893">
    <property type="term" value="P:positive regulation of DNA-templated transcription"/>
    <property type="evidence" value="ECO:0007669"/>
    <property type="project" value="TreeGrafter"/>
</dbReference>
<dbReference type="InterPro" id="IPR046347">
    <property type="entry name" value="bZIP_sf"/>
</dbReference>
<protein>
    <recommendedName>
        <fullName evidence="7">BZIP domain-containing protein</fullName>
    </recommendedName>
</protein>
<dbReference type="GO" id="GO:0003700">
    <property type="term" value="F:DNA-binding transcription factor activity"/>
    <property type="evidence" value="ECO:0007669"/>
    <property type="project" value="InterPro"/>
</dbReference>
<dbReference type="SUPFAM" id="SSF57959">
    <property type="entry name" value="Leucine zipper domain"/>
    <property type="match status" value="1"/>
</dbReference>
<name>A0AAQ3S897_VIGMU</name>
<feature type="domain" description="BZIP" evidence="7">
    <location>
        <begin position="29"/>
        <end position="80"/>
    </location>
</feature>
<keyword evidence="4" id="KW-0804">Transcription</keyword>
<dbReference type="EMBL" id="CP144699">
    <property type="protein sequence ID" value="WVZ21152.1"/>
    <property type="molecule type" value="Genomic_DNA"/>
</dbReference>
<evidence type="ECO:0000256" key="3">
    <source>
        <dbReference type="ARBA" id="ARBA00023125"/>
    </source>
</evidence>
<evidence type="ECO:0000256" key="6">
    <source>
        <dbReference type="SAM" id="MobiDB-lite"/>
    </source>
</evidence>
<dbReference type="GO" id="GO:0000976">
    <property type="term" value="F:transcription cis-regulatory region binding"/>
    <property type="evidence" value="ECO:0007669"/>
    <property type="project" value="TreeGrafter"/>
</dbReference>
<evidence type="ECO:0000256" key="4">
    <source>
        <dbReference type="ARBA" id="ARBA00023163"/>
    </source>
</evidence>
<keyword evidence="5" id="KW-0539">Nucleus</keyword>
<keyword evidence="3" id="KW-0238">DNA-binding</keyword>
<feature type="compositionally biased region" description="Polar residues" evidence="6">
    <location>
        <begin position="1"/>
        <end position="19"/>
    </location>
</feature>
<dbReference type="Pfam" id="PF00170">
    <property type="entry name" value="bZIP_1"/>
    <property type="match status" value="1"/>
</dbReference>
<dbReference type="Gene3D" id="1.20.5.170">
    <property type="match status" value="1"/>
</dbReference>
<dbReference type="InterPro" id="IPR004827">
    <property type="entry name" value="bZIP"/>
</dbReference>
<dbReference type="GO" id="GO:0046982">
    <property type="term" value="F:protein heterodimerization activity"/>
    <property type="evidence" value="ECO:0007669"/>
    <property type="project" value="UniProtKB-ARBA"/>
</dbReference>
<dbReference type="PANTHER" id="PTHR45764">
    <property type="entry name" value="BZIP TRANSCRIPTION FACTOR 44"/>
    <property type="match status" value="1"/>
</dbReference>
<accession>A0AAQ3S897</accession>
<gene>
    <name evidence="8" type="ORF">V8G54_008474</name>
</gene>
<dbReference type="Proteomes" id="UP001374535">
    <property type="component" value="Chromosome 2"/>
</dbReference>
<feature type="compositionally biased region" description="Basic and acidic residues" evidence="6">
    <location>
        <begin position="28"/>
        <end position="44"/>
    </location>
</feature>
<dbReference type="PROSITE" id="PS50217">
    <property type="entry name" value="BZIP"/>
    <property type="match status" value="1"/>
</dbReference>
<evidence type="ECO:0000313" key="9">
    <source>
        <dbReference type="Proteomes" id="UP001374535"/>
    </source>
</evidence>
<dbReference type="AlphaFoldDB" id="A0AAQ3S897"/>
<evidence type="ECO:0000313" key="8">
    <source>
        <dbReference type="EMBL" id="WVZ21152.1"/>
    </source>
</evidence>
<proteinExistence type="predicted"/>
<organism evidence="8 9">
    <name type="scientific">Vigna mungo</name>
    <name type="common">Black gram</name>
    <name type="synonym">Phaseolus mungo</name>
    <dbReference type="NCBI Taxonomy" id="3915"/>
    <lineage>
        <taxon>Eukaryota</taxon>
        <taxon>Viridiplantae</taxon>
        <taxon>Streptophyta</taxon>
        <taxon>Embryophyta</taxon>
        <taxon>Tracheophyta</taxon>
        <taxon>Spermatophyta</taxon>
        <taxon>Magnoliopsida</taxon>
        <taxon>eudicotyledons</taxon>
        <taxon>Gunneridae</taxon>
        <taxon>Pentapetalae</taxon>
        <taxon>rosids</taxon>
        <taxon>fabids</taxon>
        <taxon>Fabales</taxon>
        <taxon>Fabaceae</taxon>
        <taxon>Papilionoideae</taxon>
        <taxon>50 kb inversion clade</taxon>
        <taxon>NPAAA clade</taxon>
        <taxon>indigoferoid/millettioid clade</taxon>
        <taxon>Phaseoleae</taxon>
        <taxon>Vigna</taxon>
    </lineage>
</organism>
<feature type="region of interest" description="Disordered" evidence="6">
    <location>
        <begin position="1"/>
        <end position="52"/>
    </location>
</feature>
<evidence type="ECO:0000256" key="2">
    <source>
        <dbReference type="ARBA" id="ARBA00023015"/>
    </source>
</evidence>
<dbReference type="PANTHER" id="PTHR45764:SF84">
    <property type="entry name" value="BZIP TRANSCRIPTION FACTOR"/>
    <property type="match status" value="1"/>
</dbReference>
<evidence type="ECO:0000256" key="5">
    <source>
        <dbReference type="ARBA" id="ARBA00023242"/>
    </source>
</evidence>
<keyword evidence="9" id="KW-1185">Reference proteome</keyword>
<reference evidence="8 9" key="1">
    <citation type="journal article" date="2023" name="Life. Sci Alliance">
        <title>Evolutionary insights into 3D genome organization and epigenetic landscape of Vigna mungo.</title>
        <authorList>
            <person name="Junaid A."/>
            <person name="Singh B."/>
            <person name="Bhatia S."/>
        </authorList>
    </citation>
    <scope>NUCLEOTIDE SEQUENCE [LARGE SCALE GENOMIC DNA]</scope>
    <source>
        <strain evidence="8">Urdbean</strain>
    </source>
</reference>
<dbReference type="SMART" id="SM00338">
    <property type="entry name" value="BRLZ"/>
    <property type="match status" value="1"/>
</dbReference>
<keyword evidence="2" id="KW-0805">Transcription regulation</keyword>
<dbReference type="FunFam" id="1.20.5.170:FF:000020">
    <property type="entry name" value="BZIP transcription factor"/>
    <property type="match status" value="1"/>
</dbReference>
<comment type="subcellular location">
    <subcellularLocation>
        <location evidence="1">Nucleus</location>
    </subcellularLocation>
</comment>
<evidence type="ECO:0000259" key="7">
    <source>
        <dbReference type="PROSITE" id="PS50217"/>
    </source>
</evidence>
<dbReference type="GO" id="GO:0005634">
    <property type="term" value="C:nucleus"/>
    <property type="evidence" value="ECO:0007669"/>
    <property type="project" value="UniProtKB-SubCell"/>
</dbReference>
<dbReference type="InterPro" id="IPR045314">
    <property type="entry name" value="bZIP_plant_GBF1"/>
</dbReference>
<evidence type="ECO:0000256" key="1">
    <source>
        <dbReference type="ARBA" id="ARBA00004123"/>
    </source>
</evidence>
<sequence length="168" mass="19266">MASSSGNSSICTKIQSSGSEGDLQVLTLDERKNKRKQSNRESARRSRMRKRDHLEDLRKQVSEFTKENREIMATIDTTTQHYLKTEAENCVLRAQMGELNQRLQSLNDIIVDIINTTTSYERDCYLTSSQSFSNTVCLNQPVFQCYGSEKKKRRKLNVVLVTYSGRAV</sequence>
<dbReference type="CDD" id="cd14702">
    <property type="entry name" value="bZIP_plant_GBF1"/>
    <property type="match status" value="1"/>
</dbReference>
<dbReference type="PROSITE" id="PS00036">
    <property type="entry name" value="BZIP_BASIC"/>
    <property type="match status" value="1"/>
</dbReference>